<keyword evidence="1" id="KW-1133">Transmembrane helix</keyword>
<feature type="transmembrane region" description="Helical" evidence="1">
    <location>
        <begin position="61"/>
        <end position="80"/>
    </location>
</feature>
<keyword evidence="1" id="KW-0472">Membrane</keyword>
<gene>
    <name evidence="2" type="ORF">AKJ45_03220</name>
</gene>
<keyword evidence="1" id="KW-0812">Transmembrane</keyword>
<sequence length="123" mass="13855">MDRSGRSIVAYFVYGGILMIITGIVWYVGSRVLWTEGSSIGWFSENVMPEGFTGLLDPIKWFWQVFPIVIIIGIVVYLVLASQKREPLEGQYPTRSIKLTRLISEEETTNQRGRAGSGGDYAF</sequence>
<keyword evidence="3" id="KW-1185">Reference proteome</keyword>
<feature type="transmembrane region" description="Helical" evidence="1">
    <location>
        <begin position="9"/>
        <end position="29"/>
    </location>
</feature>
<evidence type="ECO:0000313" key="3">
    <source>
        <dbReference type="Proteomes" id="UP000070565"/>
    </source>
</evidence>
<comment type="caution">
    <text evidence="2">The sequence shown here is derived from an EMBL/GenBank/DDBJ whole genome shotgun (WGS) entry which is preliminary data.</text>
</comment>
<name>A0A133V8Q1_9EURY</name>
<proteinExistence type="predicted"/>
<evidence type="ECO:0000313" key="2">
    <source>
        <dbReference type="EMBL" id="KXB02828.1"/>
    </source>
</evidence>
<dbReference type="EMBL" id="LHXZ01000049">
    <property type="protein sequence ID" value="KXB02828.1"/>
    <property type="molecule type" value="Genomic_DNA"/>
</dbReference>
<dbReference type="Proteomes" id="UP000070565">
    <property type="component" value="Unassembled WGS sequence"/>
</dbReference>
<accession>A0A133V8Q1</accession>
<reference evidence="2 3" key="1">
    <citation type="journal article" date="2016" name="Sci. Rep.">
        <title>Metabolic traits of an uncultured archaeal lineage -MSBL1- from brine pools of the Red Sea.</title>
        <authorList>
            <person name="Mwirichia R."/>
            <person name="Alam I."/>
            <person name="Rashid M."/>
            <person name="Vinu M."/>
            <person name="Ba-Alawi W."/>
            <person name="Anthony Kamau A."/>
            <person name="Kamanda Ngugi D."/>
            <person name="Goker M."/>
            <person name="Klenk H.P."/>
            <person name="Bajic V."/>
            <person name="Stingl U."/>
        </authorList>
    </citation>
    <scope>NUCLEOTIDE SEQUENCE [LARGE SCALE GENOMIC DNA]</scope>
    <source>
        <strain evidence="2">SCGC-AAA261F19</strain>
    </source>
</reference>
<protein>
    <submittedName>
        <fullName evidence="2">Uncharacterized protein</fullName>
    </submittedName>
</protein>
<evidence type="ECO:0000256" key="1">
    <source>
        <dbReference type="SAM" id="Phobius"/>
    </source>
</evidence>
<organism evidence="2 3">
    <name type="scientific">candidate division MSBL1 archaeon SCGC-AAA261F19</name>
    <dbReference type="NCBI Taxonomy" id="1698275"/>
    <lineage>
        <taxon>Archaea</taxon>
        <taxon>Methanobacteriati</taxon>
        <taxon>Methanobacteriota</taxon>
        <taxon>candidate division MSBL1</taxon>
    </lineage>
</organism>
<dbReference type="AlphaFoldDB" id="A0A133V8Q1"/>